<dbReference type="Proteomes" id="UP000828390">
    <property type="component" value="Unassembled WGS sequence"/>
</dbReference>
<accession>A0A9D3YFC5</accession>
<gene>
    <name evidence="2" type="ORF">DPMN_084693</name>
</gene>
<evidence type="ECO:0000313" key="2">
    <source>
        <dbReference type="EMBL" id="KAH3697204.1"/>
    </source>
</evidence>
<feature type="compositionally biased region" description="Basic and acidic residues" evidence="1">
    <location>
        <begin position="8"/>
        <end position="25"/>
    </location>
</feature>
<reference evidence="2" key="2">
    <citation type="submission" date="2020-11" db="EMBL/GenBank/DDBJ databases">
        <authorList>
            <person name="McCartney M.A."/>
            <person name="Auch B."/>
            <person name="Kono T."/>
            <person name="Mallez S."/>
            <person name="Becker A."/>
            <person name="Gohl D.M."/>
            <person name="Silverstein K.A.T."/>
            <person name="Koren S."/>
            <person name="Bechman K.B."/>
            <person name="Herman A."/>
            <person name="Abrahante J.E."/>
            <person name="Garbe J."/>
        </authorList>
    </citation>
    <scope>NUCLEOTIDE SEQUENCE</scope>
    <source>
        <strain evidence="2">Duluth1</strain>
        <tissue evidence="2">Whole animal</tissue>
    </source>
</reference>
<reference evidence="2" key="1">
    <citation type="journal article" date="2019" name="bioRxiv">
        <title>The Genome of the Zebra Mussel, Dreissena polymorpha: A Resource for Invasive Species Research.</title>
        <authorList>
            <person name="McCartney M.A."/>
            <person name="Auch B."/>
            <person name="Kono T."/>
            <person name="Mallez S."/>
            <person name="Zhang Y."/>
            <person name="Obille A."/>
            <person name="Becker A."/>
            <person name="Abrahante J.E."/>
            <person name="Garbe J."/>
            <person name="Badalamenti J.P."/>
            <person name="Herman A."/>
            <person name="Mangelson H."/>
            <person name="Liachko I."/>
            <person name="Sullivan S."/>
            <person name="Sone E.D."/>
            <person name="Koren S."/>
            <person name="Silverstein K.A.T."/>
            <person name="Beckman K.B."/>
            <person name="Gohl D.M."/>
        </authorList>
    </citation>
    <scope>NUCLEOTIDE SEQUENCE</scope>
    <source>
        <strain evidence="2">Duluth1</strain>
        <tissue evidence="2">Whole animal</tissue>
    </source>
</reference>
<name>A0A9D3YFC5_DREPO</name>
<dbReference type="AlphaFoldDB" id="A0A9D3YFC5"/>
<feature type="region of interest" description="Disordered" evidence="1">
    <location>
        <begin position="1"/>
        <end position="30"/>
    </location>
</feature>
<evidence type="ECO:0000256" key="1">
    <source>
        <dbReference type="SAM" id="MobiDB-lite"/>
    </source>
</evidence>
<keyword evidence="3" id="KW-1185">Reference proteome</keyword>
<evidence type="ECO:0000313" key="3">
    <source>
        <dbReference type="Proteomes" id="UP000828390"/>
    </source>
</evidence>
<organism evidence="2 3">
    <name type="scientific">Dreissena polymorpha</name>
    <name type="common">Zebra mussel</name>
    <name type="synonym">Mytilus polymorpha</name>
    <dbReference type="NCBI Taxonomy" id="45954"/>
    <lineage>
        <taxon>Eukaryota</taxon>
        <taxon>Metazoa</taxon>
        <taxon>Spiralia</taxon>
        <taxon>Lophotrochozoa</taxon>
        <taxon>Mollusca</taxon>
        <taxon>Bivalvia</taxon>
        <taxon>Autobranchia</taxon>
        <taxon>Heteroconchia</taxon>
        <taxon>Euheterodonta</taxon>
        <taxon>Imparidentia</taxon>
        <taxon>Neoheterodontei</taxon>
        <taxon>Myida</taxon>
        <taxon>Dreissenoidea</taxon>
        <taxon>Dreissenidae</taxon>
        <taxon>Dreissena</taxon>
    </lineage>
</organism>
<protein>
    <submittedName>
        <fullName evidence="2">Uncharacterized protein</fullName>
    </submittedName>
</protein>
<proteinExistence type="predicted"/>
<dbReference type="EMBL" id="JAIWYP010000016">
    <property type="protein sequence ID" value="KAH3697204.1"/>
    <property type="molecule type" value="Genomic_DNA"/>
</dbReference>
<comment type="caution">
    <text evidence="2">The sequence shown here is derived from an EMBL/GenBank/DDBJ whole genome shotgun (WGS) entry which is preliminary data.</text>
</comment>
<sequence>MLRHIKERTKEHEADERLRRDKPISEHFNGVDHGGQDIGISVLTQKRDSCYYRLIQELEFIKKFESQSPNGLNTKYQIDVLLREII</sequence>